<name>A0A168P3T5_MUCCL</name>
<protein>
    <submittedName>
        <fullName evidence="1">Uncharacterized protein</fullName>
    </submittedName>
</protein>
<dbReference type="EMBL" id="AMYB01000002">
    <property type="protein sequence ID" value="OAD07128.1"/>
    <property type="molecule type" value="Genomic_DNA"/>
</dbReference>
<evidence type="ECO:0000313" key="2">
    <source>
        <dbReference type="Proteomes" id="UP000077051"/>
    </source>
</evidence>
<dbReference type="VEuPathDB" id="FungiDB:MUCCIDRAFT_107731"/>
<gene>
    <name evidence="1" type="ORF">MUCCIDRAFT_107731</name>
</gene>
<organism evidence="1 2">
    <name type="scientific">Mucor lusitanicus CBS 277.49</name>
    <dbReference type="NCBI Taxonomy" id="747725"/>
    <lineage>
        <taxon>Eukaryota</taxon>
        <taxon>Fungi</taxon>
        <taxon>Fungi incertae sedis</taxon>
        <taxon>Mucoromycota</taxon>
        <taxon>Mucoromycotina</taxon>
        <taxon>Mucoromycetes</taxon>
        <taxon>Mucorales</taxon>
        <taxon>Mucorineae</taxon>
        <taxon>Mucoraceae</taxon>
        <taxon>Mucor</taxon>
    </lineage>
</organism>
<reference evidence="1 2" key="1">
    <citation type="submission" date="2015-06" db="EMBL/GenBank/DDBJ databases">
        <title>Expansion of signal transduction pathways in fungi by whole-genome duplication.</title>
        <authorList>
            <consortium name="DOE Joint Genome Institute"/>
            <person name="Corrochano L.M."/>
            <person name="Kuo A."/>
            <person name="Marcet-Houben M."/>
            <person name="Polaino S."/>
            <person name="Salamov A."/>
            <person name="Villalobos J.M."/>
            <person name="Alvarez M.I."/>
            <person name="Avalos J."/>
            <person name="Benito E.P."/>
            <person name="Benoit I."/>
            <person name="Burger G."/>
            <person name="Camino L.P."/>
            <person name="Canovas D."/>
            <person name="Cerda-Olmedo E."/>
            <person name="Cheng J.-F."/>
            <person name="Dominguez A."/>
            <person name="Elias M."/>
            <person name="Eslava A.P."/>
            <person name="Glaser F."/>
            <person name="Grimwood J."/>
            <person name="Gutierrez G."/>
            <person name="Heitman J."/>
            <person name="Henrissat B."/>
            <person name="Iturriaga E.A."/>
            <person name="Lang B.F."/>
            <person name="Lavin J.L."/>
            <person name="Lee S."/>
            <person name="Li W."/>
            <person name="Lindquist E."/>
            <person name="Lopez-Garcia S."/>
            <person name="Luque E.M."/>
            <person name="Marcos A.T."/>
            <person name="Martin J."/>
            <person name="Mccluskey K."/>
            <person name="Medina H.R."/>
            <person name="Miralles-Duran A."/>
            <person name="Miyazaki A."/>
            <person name="Munoz-Torres E."/>
            <person name="Oguiza J.A."/>
            <person name="Ohm R."/>
            <person name="Olmedo M."/>
            <person name="Orejas M."/>
            <person name="Ortiz-Castellanos L."/>
            <person name="Pisabarro A.G."/>
            <person name="Rodriguez-Romero J."/>
            <person name="Ruiz-Herrera J."/>
            <person name="Ruiz-Vazquez R."/>
            <person name="Sanz C."/>
            <person name="Schackwitz W."/>
            <person name="Schmutz J."/>
            <person name="Shahriari M."/>
            <person name="Shelest E."/>
            <person name="Silva-Franco F."/>
            <person name="Soanes D."/>
            <person name="Syed K."/>
            <person name="Tagua V.G."/>
            <person name="Talbot N.J."/>
            <person name="Thon M."/>
            <person name="De Vries R.P."/>
            <person name="Wiebenga A."/>
            <person name="Yadav J.S."/>
            <person name="Braun E.L."/>
            <person name="Baker S."/>
            <person name="Garre V."/>
            <person name="Horwitz B."/>
            <person name="Torres-Martinez S."/>
            <person name="Idnurm A."/>
            <person name="Herrera-Estrella A."/>
            <person name="Gabaldon T."/>
            <person name="Grigoriev I.V."/>
        </authorList>
    </citation>
    <scope>NUCLEOTIDE SEQUENCE [LARGE SCALE GENOMIC DNA]</scope>
    <source>
        <strain evidence="1 2">CBS 277.49</strain>
    </source>
</reference>
<dbReference type="Proteomes" id="UP000077051">
    <property type="component" value="Unassembled WGS sequence"/>
</dbReference>
<dbReference type="AlphaFoldDB" id="A0A168P3T5"/>
<accession>A0A168P3T5</accession>
<sequence length="139" mass="15991">MVPPNTHGLGESLIDYEQQLTDAIYLDTIKQIVEEAFDSFLEDLTAVDRDPIERLYKSIKACRADLKENTKLLKAHANLLKEMMSKVNDIRAISRDVAVKLDAQHPLKKKERKRRSPGFTKLEIDIAMDSTQKKITNYF</sequence>
<keyword evidence="2" id="KW-1185">Reference proteome</keyword>
<evidence type="ECO:0000313" key="1">
    <source>
        <dbReference type="EMBL" id="OAD07128.1"/>
    </source>
</evidence>
<comment type="caution">
    <text evidence="1">The sequence shown here is derived from an EMBL/GenBank/DDBJ whole genome shotgun (WGS) entry which is preliminary data.</text>
</comment>
<proteinExistence type="predicted"/>